<dbReference type="PANTHER" id="PTHR30026">
    <property type="entry name" value="OUTER MEMBRANE PROTEIN TOLC"/>
    <property type="match status" value="1"/>
</dbReference>
<dbReference type="InterPro" id="IPR003423">
    <property type="entry name" value="OMP_efflux"/>
</dbReference>
<keyword evidence="8" id="KW-0732">Signal</keyword>
<reference evidence="9 10" key="1">
    <citation type="submission" date="2020-03" db="EMBL/GenBank/DDBJ databases">
        <title>Genomic analysis of Bacteroides faecium CBA7301.</title>
        <authorList>
            <person name="Kim J."/>
            <person name="Roh S.W."/>
        </authorList>
    </citation>
    <scope>NUCLEOTIDE SEQUENCE [LARGE SCALE GENOMIC DNA]</scope>
    <source>
        <strain evidence="9 10">CBA7301</strain>
    </source>
</reference>
<comment type="subcellular location">
    <subcellularLocation>
        <location evidence="1">Cell outer membrane</location>
    </subcellularLocation>
</comment>
<dbReference type="Gene3D" id="1.20.1600.10">
    <property type="entry name" value="Outer membrane efflux proteins (OEP)"/>
    <property type="match status" value="1"/>
</dbReference>
<proteinExistence type="inferred from homology"/>
<dbReference type="AlphaFoldDB" id="A0A6H0KHN0"/>
<keyword evidence="4" id="KW-1134">Transmembrane beta strand</keyword>
<dbReference type="InterPro" id="IPR051906">
    <property type="entry name" value="TolC-like"/>
</dbReference>
<evidence type="ECO:0000256" key="3">
    <source>
        <dbReference type="ARBA" id="ARBA00022448"/>
    </source>
</evidence>
<dbReference type="PANTHER" id="PTHR30026:SF20">
    <property type="entry name" value="OUTER MEMBRANE PROTEIN TOLC"/>
    <property type="match status" value="1"/>
</dbReference>
<sequence length="446" mass="49818">MKTIRKTISVLLLSGIGITSIQAQDNNSPQAWTLRQCIDYAIEHNIGIRKSANDAEISKVDVHTSKWARLPNLSGSASQNWSWGRTASPVDNSYSDINSANTSLSLGTNIPIFTGLQLSNQYSLAKLDLKATIEDLNKAKEDIAINVTSAYLQVLFNLELSKVAYNQVNLSKDQLKRIQGLFGVGKASPSEVAEAQARVAQDEMTAVQSDNKYKLSLLDLSQLLELPTPEGFVLENPKEELDFSPLTPPDDIYTQALAYKPSIKSAEYRLQGSINSIRIAQSSFYPQLSFSAGLGSNYYTVSGRSEGSFGNQMKNNLNKYVGFNLSVPLFNRFSTRNKVRTARLQQNNLTLQLDNAKKTLYKEIQQSWYNALAAESKYNSSEVAVKANEESFRLMSEKFNNGKATFVEYNESKLNLTKALSDRLQAKYDYLFCTKILDFYKGQIIE</sequence>
<name>A0A6H0KHN0_9BACE</name>
<dbReference type="GO" id="GO:0009279">
    <property type="term" value="C:cell outer membrane"/>
    <property type="evidence" value="ECO:0007669"/>
    <property type="project" value="UniProtKB-SubCell"/>
</dbReference>
<dbReference type="GO" id="GO:0015562">
    <property type="term" value="F:efflux transmembrane transporter activity"/>
    <property type="evidence" value="ECO:0007669"/>
    <property type="project" value="InterPro"/>
</dbReference>
<keyword evidence="10" id="KW-1185">Reference proteome</keyword>
<evidence type="ECO:0000256" key="4">
    <source>
        <dbReference type="ARBA" id="ARBA00022452"/>
    </source>
</evidence>
<evidence type="ECO:0000256" key="5">
    <source>
        <dbReference type="ARBA" id="ARBA00022692"/>
    </source>
</evidence>
<dbReference type="SUPFAM" id="SSF56954">
    <property type="entry name" value="Outer membrane efflux proteins (OEP)"/>
    <property type="match status" value="1"/>
</dbReference>
<gene>
    <name evidence="9" type="ORF">BacF7301_01370</name>
</gene>
<dbReference type="Pfam" id="PF02321">
    <property type="entry name" value="OEP"/>
    <property type="match status" value="2"/>
</dbReference>
<protein>
    <submittedName>
        <fullName evidence="9">TolC family protein</fullName>
    </submittedName>
</protein>
<dbReference type="RefSeq" id="WP_167959632.1">
    <property type="nucleotide sequence ID" value="NZ_CP050831.1"/>
</dbReference>
<keyword evidence="7" id="KW-0998">Cell outer membrane</keyword>
<dbReference type="GO" id="GO:0015288">
    <property type="term" value="F:porin activity"/>
    <property type="evidence" value="ECO:0007669"/>
    <property type="project" value="TreeGrafter"/>
</dbReference>
<dbReference type="KEGG" id="bfc:BacF7301_01370"/>
<dbReference type="GO" id="GO:1990281">
    <property type="term" value="C:efflux pump complex"/>
    <property type="evidence" value="ECO:0007669"/>
    <property type="project" value="TreeGrafter"/>
</dbReference>
<dbReference type="EMBL" id="CP050831">
    <property type="protein sequence ID" value="QIU92880.1"/>
    <property type="molecule type" value="Genomic_DNA"/>
</dbReference>
<evidence type="ECO:0000256" key="2">
    <source>
        <dbReference type="ARBA" id="ARBA00007613"/>
    </source>
</evidence>
<evidence type="ECO:0000256" key="7">
    <source>
        <dbReference type="ARBA" id="ARBA00023237"/>
    </source>
</evidence>
<evidence type="ECO:0000313" key="9">
    <source>
        <dbReference type="EMBL" id="QIU92880.1"/>
    </source>
</evidence>
<organism evidence="9 10">
    <name type="scientific">Bacteroides faecium</name>
    <dbReference type="NCBI Taxonomy" id="2715212"/>
    <lineage>
        <taxon>Bacteria</taxon>
        <taxon>Pseudomonadati</taxon>
        <taxon>Bacteroidota</taxon>
        <taxon>Bacteroidia</taxon>
        <taxon>Bacteroidales</taxon>
        <taxon>Bacteroidaceae</taxon>
        <taxon>Bacteroides</taxon>
    </lineage>
</organism>
<evidence type="ECO:0000313" key="10">
    <source>
        <dbReference type="Proteomes" id="UP000501780"/>
    </source>
</evidence>
<accession>A0A6H0KHN0</accession>
<evidence type="ECO:0000256" key="1">
    <source>
        <dbReference type="ARBA" id="ARBA00004442"/>
    </source>
</evidence>
<evidence type="ECO:0000256" key="8">
    <source>
        <dbReference type="SAM" id="SignalP"/>
    </source>
</evidence>
<feature type="signal peptide" evidence="8">
    <location>
        <begin position="1"/>
        <end position="23"/>
    </location>
</feature>
<keyword evidence="3" id="KW-0813">Transport</keyword>
<evidence type="ECO:0000256" key="6">
    <source>
        <dbReference type="ARBA" id="ARBA00023136"/>
    </source>
</evidence>
<feature type="chain" id="PRO_5026234735" evidence="8">
    <location>
        <begin position="24"/>
        <end position="446"/>
    </location>
</feature>
<keyword evidence="6" id="KW-0472">Membrane</keyword>
<keyword evidence="5" id="KW-0812">Transmembrane</keyword>
<comment type="similarity">
    <text evidence="2">Belongs to the outer membrane factor (OMF) (TC 1.B.17) family.</text>
</comment>
<dbReference type="Proteomes" id="UP000501780">
    <property type="component" value="Chromosome"/>
</dbReference>